<dbReference type="InParanoid" id="J0WJL8"/>
<proteinExistence type="predicted"/>
<gene>
    <name evidence="2" type="ORF">AURDEDRAFT_178475</name>
</gene>
<organism evidence="2 3">
    <name type="scientific">Auricularia subglabra (strain TFB-10046 / SS5)</name>
    <name type="common">White-rot fungus</name>
    <name type="synonym">Auricularia delicata (strain TFB10046)</name>
    <dbReference type="NCBI Taxonomy" id="717982"/>
    <lineage>
        <taxon>Eukaryota</taxon>
        <taxon>Fungi</taxon>
        <taxon>Dikarya</taxon>
        <taxon>Basidiomycota</taxon>
        <taxon>Agaricomycotina</taxon>
        <taxon>Agaricomycetes</taxon>
        <taxon>Auriculariales</taxon>
        <taxon>Auriculariaceae</taxon>
        <taxon>Auricularia</taxon>
    </lineage>
</organism>
<keyword evidence="3" id="KW-1185">Reference proteome</keyword>
<protein>
    <submittedName>
        <fullName evidence="2">Uncharacterized protein</fullName>
    </submittedName>
</protein>
<sequence length="188" mass="19840">MNVEEEQGIDTPIAEAPPLVQEAAEERPPPAEIQEAVAAQENGHDTPPAPGPSEDTPPEPAPEPEPMQVSEQPPQEAEQQPPGQRTGQWCTPRALASTSTTRGAGTRALRSAHRKCLSAGAVQRGPASERGHRASVSTMHEPVTLCSSQAQSSSRRPGAVLVHGSHGVRRRQVTHGVVTRRGTYGVAA</sequence>
<accession>J0WJL8</accession>
<feature type="compositionally biased region" description="Low complexity" evidence="1">
    <location>
        <begin position="71"/>
        <end position="82"/>
    </location>
</feature>
<name>J0WJL8_AURST</name>
<evidence type="ECO:0000256" key="1">
    <source>
        <dbReference type="SAM" id="MobiDB-lite"/>
    </source>
</evidence>
<dbReference type="KEGG" id="adl:AURDEDRAFT_178475"/>
<evidence type="ECO:0000313" key="3">
    <source>
        <dbReference type="Proteomes" id="UP000006514"/>
    </source>
</evidence>
<reference evidence="3" key="1">
    <citation type="journal article" date="2012" name="Science">
        <title>The Paleozoic origin of enzymatic lignin decomposition reconstructed from 31 fungal genomes.</title>
        <authorList>
            <person name="Floudas D."/>
            <person name="Binder M."/>
            <person name="Riley R."/>
            <person name="Barry K."/>
            <person name="Blanchette R.A."/>
            <person name="Henrissat B."/>
            <person name="Martinez A.T."/>
            <person name="Otillar R."/>
            <person name="Spatafora J.W."/>
            <person name="Yadav J.S."/>
            <person name="Aerts A."/>
            <person name="Benoit I."/>
            <person name="Boyd A."/>
            <person name="Carlson A."/>
            <person name="Copeland A."/>
            <person name="Coutinho P.M."/>
            <person name="de Vries R.P."/>
            <person name="Ferreira P."/>
            <person name="Findley K."/>
            <person name="Foster B."/>
            <person name="Gaskell J."/>
            <person name="Glotzer D."/>
            <person name="Gorecki P."/>
            <person name="Heitman J."/>
            <person name="Hesse C."/>
            <person name="Hori C."/>
            <person name="Igarashi K."/>
            <person name="Jurgens J.A."/>
            <person name="Kallen N."/>
            <person name="Kersten P."/>
            <person name="Kohler A."/>
            <person name="Kuees U."/>
            <person name="Kumar T.K.A."/>
            <person name="Kuo A."/>
            <person name="LaButti K."/>
            <person name="Larrondo L.F."/>
            <person name="Lindquist E."/>
            <person name="Ling A."/>
            <person name="Lombard V."/>
            <person name="Lucas S."/>
            <person name="Lundell T."/>
            <person name="Martin R."/>
            <person name="McLaughlin D.J."/>
            <person name="Morgenstern I."/>
            <person name="Morin E."/>
            <person name="Murat C."/>
            <person name="Nagy L.G."/>
            <person name="Nolan M."/>
            <person name="Ohm R.A."/>
            <person name="Patyshakuliyeva A."/>
            <person name="Rokas A."/>
            <person name="Ruiz-Duenas F.J."/>
            <person name="Sabat G."/>
            <person name="Salamov A."/>
            <person name="Samejima M."/>
            <person name="Schmutz J."/>
            <person name="Slot J.C."/>
            <person name="St John F."/>
            <person name="Stenlid J."/>
            <person name="Sun H."/>
            <person name="Sun S."/>
            <person name="Syed K."/>
            <person name="Tsang A."/>
            <person name="Wiebenga A."/>
            <person name="Young D."/>
            <person name="Pisabarro A."/>
            <person name="Eastwood D.C."/>
            <person name="Martin F."/>
            <person name="Cullen D."/>
            <person name="Grigoriev I.V."/>
            <person name="Hibbett D.S."/>
        </authorList>
    </citation>
    <scope>NUCLEOTIDE SEQUENCE [LARGE SCALE GENOMIC DNA]</scope>
    <source>
        <strain evidence="3">TFB10046</strain>
    </source>
</reference>
<evidence type="ECO:0000313" key="2">
    <source>
        <dbReference type="EMBL" id="EJD32453.1"/>
    </source>
</evidence>
<dbReference type="AlphaFoldDB" id="J0WJL8"/>
<feature type="region of interest" description="Disordered" evidence="1">
    <location>
        <begin position="1"/>
        <end position="138"/>
    </location>
</feature>
<dbReference type="EMBL" id="JH688961">
    <property type="protein sequence ID" value="EJD32453.1"/>
    <property type="molecule type" value="Genomic_DNA"/>
</dbReference>
<dbReference type="Proteomes" id="UP000006514">
    <property type="component" value="Unassembled WGS sequence"/>
</dbReference>